<keyword evidence="2" id="KW-1185">Reference proteome</keyword>
<proteinExistence type="predicted"/>
<dbReference type="Proteomes" id="UP000299102">
    <property type="component" value="Unassembled WGS sequence"/>
</dbReference>
<sequence length="103" mass="11376">MHAIAGHRKAPPRTGVGCRKHAIANRERVTIHLQTMVSPACTPICWFDFFMQTFSHGRGPPSSASQRRVSSPPLSKHVQGLAVVNGRRNRYGDNFTISGLLLQ</sequence>
<organism evidence="1 2">
    <name type="scientific">Eumeta variegata</name>
    <name type="common">Bagworm moth</name>
    <name type="synonym">Eumeta japonica</name>
    <dbReference type="NCBI Taxonomy" id="151549"/>
    <lineage>
        <taxon>Eukaryota</taxon>
        <taxon>Metazoa</taxon>
        <taxon>Ecdysozoa</taxon>
        <taxon>Arthropoda</taxon>
        <taxon>Hexapoda</taxon>
        <taxon>Insecta</taxon>
        <taxon>Pterygota</taxon>
        <taxon>Neoptera</taxon>
        <taxon>Endopterygota</taxon>
        <taxon>Lepidoptera</taxon>
        <taxon>Glossata</taxon>
        <taxon>Ditrysia</taxon>
        <taxon>Tineoidea</taxon>
        <taxon>Psychidae</taxon>
        <taxon>Oiketicinae</taxon>
        <taxon>Eumeta</taxon>
    </lineage>
</organism>
<reference evidence="1 2" key="1">
    <citation type="journal article" date="2019" name="Commun. Biol.">
        <title>The bagworm genome reveals a unique fibroin gene that provides high tensile strength.</title>
        <authorList>
            <person name="Kono N."/>
            <person name="Nakamura H."/>
            <person name="Ohtoshi R."/>
            <person name="Tomita M."/>
            <person name="Numata K."/>
            <person name="Arakawa K."/>
        </authorList>
    </citation>
    <scope>NUCLEOTIDE SEQUENCE [LARGE SCALE GENOMIC DNA]</scope>
</reference>
<comment type="caution">
    <text evidence="1">The sequence shown here is derived from an EMBL/GenBank/DDBJ whole genome shotgun (WGS) entry which is preliminary data.</text>
</comment>
<protein>
    <submittedName>
        <fullName evidence="1">Uncharacterized protein</fullName>
    </submittedName>
</protein>
<evidence type="ECO:0000313" key="1">
    <source>
        <dbReference type="EMBL" id="GBP97914.1"/>
    </source>
</evidence>
<dbReference type="AlphaFoldDB" id="A0A4C2AFI0"/>
<dbReference type="EMBL" id="BGZK01003027">
    <property type="protein sequence ID" value="GBP97914.1"/>
    <property type="molecule type" value="Genomic_DNA"/>
</dbReference>
<accession>A0A4C2AFI0</accession>
<evidence type="ECO:0000313" key="2">
    <source>
        <dbReference type="Proteomes" id="UP000299102"/>
    </source>
</evidence>
<gene>
    <name evidence="1" type="ORF">EVAR_44934_1</name>
</gene>
<name>A0A4C2AFI0_EUMVA</name>